<feature type="binding site" evidence="9">
    <location>
        <position position="216"/>
    </location>
    <ligand>
        <name>[4Fe-4S] cluster</name>
        <dbReference type="ChEBI" id="CHEBI:49883"/>
        <label>2</label>
        <note>4Fe-4S-S-AdoMet</note>
    </ligand>
</feature>
<feature type="domain" description="MTTase N-terminal" evidence="11">
    <location>
        <begin position="53"/>
        <end position="171"/>
    </location>
</feature>
<reference evidence="13" key="1">
    <citation type="submission" date="2021-12" db="EMBL/GenBank/DDBJ databases">
        <title>Alicyclobacillaceae gen. nov., sp. nov., isolated from chalcocite enrichment system.</title>
        <authorList>
            <person name="Jiang Z."/>
        </authorList>
    </citation>
    <scope>NUCLEOTIDE SEQUENCE</scope>
    <source>
        <strain evidence="13">MYW30-H2</strain>
    </source>
</reference>
<dbReference type="RefSeq" id="WP_347436125.1">
    <property type="nucleotide sequence ID" value="NZ_CP089291.1"/>
</dbReference>
<evidence type="ECO:0000256" key="5">
    <source>
        <dbReference type="ARBA" id="ARBA00022723"/>
    </source>
</evidence>
<dbReference type="InterPro" id="IPR058240">
    <property type="entry name" value="rSAM_sf"/>
</dbReference>
<evidence type="ECO:0000256" key="6">
    <source>
        <dbReference type="ARBA" id="ARBA00023004"/>
    </source>
</evidence>
<evidence type="ECO:0000313" key="13">
    <source>
        <dbReference type="EMBL" id="UOF89437.1"/>
    </source>
</evidence>
<comment type="subcellular location">
    <subcellularLocation>
        <location evidence="9">Cytoplasm</location>
    </subcellularLocation>
</comment>
<dbReference type="InterPro" id="IPR002792">
    <property type="entry name" value="TRAM_dom"/>
</dbReference>
<dbReference type="SMART" id="SM00729">
    <property type="entry name" value="Elp3"/>
    <property type="match status" value="1"/>
</dbReference>
<dbReference type="InterPro" id="IPR013848">
    <property type="entry name" value="Methylthiotransferase_N"/>
</dbReference>
<dbReference type="SFLD" id="SFLDG01061">
    <property type="entry name" value="methylthiotransferase"/>
    <property type="match status" value="1"/>
</dbReference>
<evidence type="ECO:0000259" key="11">
    <source>
        <dbReference type="PROSITE" id="PS51449"/>
    </source>
</evidence>
<comment type="similarity">
    <text evidence="9">Belongs to the methylthiotransferase family. MiaB subfamily.</text>
</comment>
<dbReference type="EMBL" id="CP089291">
    <property type="protein sequence ID" value="UOF89437.1"/>
    <property type="molecule type" value="Genomic_DNA"/>
</dbReference>
<evidence type="ECO:0000256" key="3">
    <source>
        <dbReference type="ARBA" id="ARBA00022679"/>
    </source>
</evidence>
<evidence type="ECO:0000256" key="8">
    <source>
        <dbReference type="ARBA" id="ARBA00033765"/>
    </source>
</evidence>
<evidence type="ECO:0000256" key="2">
    <source>
        <dbReference type="ARBA" id="ARBA00022485"/>
    </source>
</evidence>
<evidence type="ECO:0000256" key="7">
    <source>
        <dbReference type="ARBA" id="ARBA00023014"/>
    </source>
</evidence>
<dbReference type="Pfam" id="PF00919">
    <property type="entry name" value="UPF0004"/>
    <property type="match status" value="1"/>
</dbReference>
<keyword evidence="4 9" id="KW-0949">S-adenosyl-L-methionine</keyword>
<dbReference type="Proteomes" id="UP000830167">
    <property type="component" value="Chromosome"/>
</dbReference>
<dbReference type="InterPro" id="IPR006638">
    <property type="entry name" value="Elp3/MiaA/NifB-like_rSAM"/>
</dbReference>
<dbReference type="PROSITE" id="PS51449">
    <property type="entry name" value="MTTASE_N"/>
    <property type="match status" value="1"/>
</dbReference>
<feature type="binding site" evidence="9">
    <location>
        <position position="132"/>
    </location>
    <ligand>
        <name>[4Fe-4S] cluster</name>
        <dbReference type="ChEBI" id="CHEBI:49883"/>
        <label>1</label>
    </ligand>
</feature>
<keyword evidence="6 9" id="KW-0408">Iron</keyword>
<keyword evidence="2 9" id="KW-0004">4Fe-4S</keyword>
<dbReference type="SUPFAM" id="SSF102114">
    <property type="entry name" value="Radical SAM enzymes"/>
    <property type="match status" value="1"/>
</dbReference>
<keyword evidence="7 9" id="KW-0411">Iron-sulfur</keyword>
<dbReference type="SFLD" id="SFLDF00273">
    <property type="entry name" value="(dimethylallyl)adenosine_tRNA"/>
    <property type="match status" value="1"/>
</dbReference>
<dbReference type="PANTHER" id="PTHR43020:SF2">
    <property type="entry name" value="MITOCHONDRIAL TRNA METHYLTHIOTRANSFERASE CDK5RAP1"/>
    <property type="match status" value="1"/>
</dbReference>
<dbReference type="Pfam" id="PF04055">
    <property type="entry name" value="Radical_SAM"/>
    <property type="match status" value="1"/>
</dbReference>
<keyword evidence="3 9" id="KW-0808">Transferase</keyword>
<dbReference type="PANTHER" id="PTHR43020">
    <property type="entry name" value="CDK5 REGULATORY SUBUNIT-ASSOCIATED PROTEIN 1"/>
    <property type="match status" value="1"/>
</dbReference>
<sequence>MSKDLISLDELMKLGQDAMDNAGNKHRPSMQEKDLQVATYQMPIHLKDSMQGKQYSILTYGCQMNEHDSEIMAGLLQEMGYTQASDVDEADFILFNTCAVRENAESKVWGEVGRLKPLKRLNPGMIIGICGCMAQEEPVRQRIQAKYPQVDIVFGTHNVHRLPELIEQAQQTKEAIFEVWEEAQPVLVENMPKARMEGTKAWVNIHYGCNKFCTYCIVPYTRGRERSRIPSDVVAEVEELAKTGFREITLLGQNVNDYGLDLKTVDFADLLEQVNRVDGIDRIRFTTSNPWNFTDKLIDTIAHSKNVCEHIHLPVQSGNNDVLKRMNRSHTREYYMELVDKIRSSIPDVALTTDIIVGFPGETEEQFLDTLDLLQRIRYDGAYTFIYSPRKGTPAAKWEDNITMEVKKDRLNRLMELQNQISLEKNLRLQGKVVEVLVEGVSKTNPDMLSGRTRTNKLVHFKGSEKRIGQLVMVEIADVQTWTLKGSLLEVKDAAPNR</sequence>
<evidence type="ECO:0000256" key="1">
    <source>
        <dbReference type="ARBA" id="ARBA00003234"/>
    </source>
</evidence>
<gene>
    <name evidence="9 13" type="primary">miaB</name>
    <name evidence="13" type="ORF">LSG31_16245</name>
</gene>
<dbReference type="HAMAP" id="MF_01864">
    <property type="entry name" value="tRNA_metthiotr_MiaB"/>
    <property type="match status" value="1"/>
</dbReference>
<evidence type="ECO:0000313" key="14">
    <source>
        <dbReference type="Proteomes" id="UP000830167"/>
    </source>
</evidence>
<dbReference type="SFLD" id="SFLDS00029">
    <property type="entry name" value="Radical_SAM"/>
    <property type="match status" value="1"/>
</dbReference>
<keyword evidence="14" id="KW-1185">Reference proteome</keyword>
<comment type="subunit">
    <text evidence="9">Monomer.</text>
</comment>
<feature type="domain" description="TRAM" evidence="10">
    <location>
        <begin position="427"/>
        <end position="490"/>
    </location>
</feature>
<feature type="binding site" evidence="9">
    <location>
        <position position="62"/>
    </location>
    <ligand>
        <name>[4Fe-4S] cluster</name>
        <dbReference type="ChEBI" id="CHEBI:49883"/>
        <label>1</label>
    </ligand>
</feature>
<dbReference type="GO" id="GO:0035597">
    <property type="term" value="F:tRNA-2-methylthio-N(6)-dimethylallyladenosine(37) synthase activity"/>
    <property type="evidence" value="ECO:0007669"/>
    <property type="project" value="UniProtKB-EC"/>
</dbReference>
<feature type="binding site" evidence="9">
    <location>
        <position position="209"/>
    </location>
    <ligand>
        <name>[4Fe-4S] cluster</name>
        <dbReference type="ChEBI" id="CHEBI:49883"/>
        <label>2</label>
        <note>4Fe-4S-S-AdoMet</note>
    </ligand>
</feature>
<dbReference type="NCBIfam" id="TIGR01574">
    <property type="entry name" value="miaB-methiolase"/>
    <property type="match status" value="1"/>
</dbReference>
<dbReference type="PROSITE" id="PS01278">
    <property type="entry name" value="MTTASE_RADICAL"/>
    <property type="match status" value="1"/>
</dbReference>
<feature type="domain" description="Radical SAM core" evidence="12">
    <location>
        <begin position="195"/>
        <end position="424"/>
    </location>
</feature>
<feature type="binding site" evidence="9">
    <location>
        <position position="213"/>
    </location>
    <ligand>
        <name>[4Fe-4S] cluster</name>
        <dbReference type="ChEBI" id="CHEBI:49883"/>
        <label>2</label>
        <note>4Fe-4S-S-AdoMet</note>
    </ligand>
</feature>
<dbReference type="EC" id="2.8.4.3" evidence="8 9"/>
<comment type="catalytic activity">
    <reaction evidence="9">
        <text>N(6)-dimethylallyladenosine(37) in tRNA + (sulfur carrier)-SH + AH2 + 2 S-adenosyl-L-methionine = 2-methylsulfanyl-N(6)-dimethylallyladenosine(37) in tRNA + (sulfur carrier)-H + 5'-deoxyadenosine + L-methionine + A + S-adenosyl-L-homocysteine + 2 H(+)</text>
        <dbReference type="Rhea" id="RHEA:37067"/>
        <dbReference type="Rhea" id="RHEA-COMP:10375"/>
        <dbReference type="Rhea" id="RHEA-COMP:10376"/>
        <dbReference type="Rhea" id="RHEA-COMP:14737"/>
        <dbReference type="Rhea" id="RHEA-COMP:14739"/>
        <dbReference type="ChEBI" id="CHEBI:13193"/>
        <dbReference type="ChEBI" id="CHEBI:15378"/>
        <dbReference type="ChEBI" id="CHEBI:17319"/>
        <dbReference type="ChEBI" id="CHEBI:17499"/>
        <dbReference type="ChEBI" id="CHEBI:29917"/>
        <dbReference type="ChEBI" id="CHEBI:57844"/>
        <dbReference type="ChEBI" id="CHEBI:57856"/>
        <dbReference type="ChEBI" id="CHEBI:59789"/>
        <dbReference type="ChEBI" id="CHEBI:64428"/>
        <dbReference type="ChEBI" id="CHEBI:74415"/>
        <dbReference type="ChEBI" id="CHEBI:74417"/>
        <dbReference type="EC" id="2.8.4.3"/>
    </reaction>
</comment>
<dbReference type="InterPro" id="IPR038135">
    <property type="entry name" value="Methylthiotransferase_N_sf"/>
</dbReference>
<evidence type="ECO:0000259" key="10">
    <source>
        <dbReference type="PROSITE" id="PS50926"/>
    </source>
</evidence>
<dbReference type="SFLD" id="SFLDG01082">
    <property type="entry name" value="B12-binding_domain_containing"/>
    <property type="match status" value="1"/>
</dbReference>
<dbReference type="NCBIfam" id="TIGR00089">
    <property type="entry name" value="MiaB/RimO family radical SAM methylthiotransferase"/>
    <property type="match status" value="1"/>
</dbReference>
<organism evidence="13 14">
    <name type="scientific">Fodinisporobacter ferrooxydans</name>
    <dbReference type="NCBI Taxonomy" id="2901836"/>
    <lineage>
        <taxon>Bacteria</taxon>
        <taxon>Bacillati</taxon>
        <taxon>Bacillota</taxon>
        <taxon>Bacilli</taxon>
        <taxon>Bacillales</taxon>
        <taxon>Alicyclobacillaceae</taxon>
        <taxon>Fodinisporobacter</taxon>
    </lineage>
</organism>
<keyword evidence="9" id="KW-0819">tRNA processing</keyword>
<comment type="function">
    <text evidence="1 9">Catalyzes the methylthiolation of N6-(dimethylallyl)adenosine (i(6)A), leading to the formation of 2-methylthio-N6-(dimethylallyl)adenosine (ms(2)i(6)A) at position 37 in tRNAs that read codons beginning with uridine.</text>
</comment>
<dbReference type="InterPro" id="IPR007197">
    <property type="entry name" value="rSAM"/>
</dbReference>
<comment type="cofactor">
    <cofactor evidence="9">
        <name>[4Fe-4S] cluster</name>
        <dbReference type="ChEBI" id="CHEBI:49883"/>
    </cofactor>
    <text evidence="9">Binds 2 [4Fe-4S] clusters. One cluster is coordinated with 3 cysteines and an exchangeable S-adenosyl-L-methionine.</text>
</comment>
<name>A0ABY4CJ12_9BACL</name>
<dbReference type="InterPro" id="IPR023404">
    <property type="entry name" value="rSAM_horseshoe"/>
</dbReference>
<keyword evidence="9" id="KW-0963">Cytoplasm</keyword>
<feature type="binding site" evidence="9">
    <location>
        <position position="98"/>
    </location>
    <ligand>
        <name>[4Fe-4S] cluster</name>
        <dbReference type="ChEBI" id="CHEBI:49883"/>
        <label>1</label>
    </ligand>
</feature>
<dbReference type="PROSITE" id="PS50926">
    <property type="entry name" value="TRAM"/>
    <property type="match status" value="1"/>
</dbReference>
<proteinExistence type="inferred from homology"/>
<evidence type="ECO:0000259" key="12">
    <source>
        <dbReference type="PROSITE" id="PS51918"/>
    </source>
</evidence>
<dbReference type="PROSITE" id="PS51918">
    <property type="entry name" value="RADICAL_SAM"/>
    <property type="match status" value="1"/>
</dbReference>
<accession>A0ABY4CJ12</accession>
<dbReference type="Pfam" id="PF01938">
    <property type="entry name" value="TRAM"/>
    <property type="match status" value="1"/>
</dbReference>
<dbReference type="CDD" id="cd01335">
    <property type="entry name" value="Radical_SAM"/>
    <property type="match status" value="1"/>
</dbReference>
<evidence type="ECO:0000256" key="9">
    <source>
        <dbReference type="HAMAP-Rule" id="MF_01864"/>
    </source>
</evidence>
<evidence type="ECO:0000256" key="4">
    <source>
        <dbReference type="ARBA" id="ARBA00022691"/>
    </source>
</evidence>
<dbReference type="InterPro" id="IPR020612">
    <property type="entry name" value="Methylthiotransferase_CS"/>
</dbReference>
<dbReference type="InterPro" id="IPR006463">
    <property type="entry name" value="MiaB_methiolase"/>
</dbReference>
<dbReference type="Gene3D" id="3.40.50.12160">
    <property type="entry name" value="Methylthiotransferase, N-terminal domain"/>
    <property type="match status" value="1"/>
</dbReference>
<protein>
    <recommendedName>
        <fullName evidence="8 9">tRNA-2-methylthio-N(6)-dimethylallyladenosine synthase</fullName>
        <ecNumber evidence="8 9">2.8.4.3</ecNumber>
    </recommendedName>
    <alternativeName>
        <fullName evidence="9">(Dimethylallyl)adenosine tRNA methylthiotransferase MiaB</fullName>
    </alternativeName>
    <alternativeName>
        <fullName evidence="9">tRNA-i(6)A37 methylthiotransferase</fullName>
    </alternativeName>
</protein>
<keyword evidence="5 9" id="KW-0479">Metal-binding</keyword>
<dbReference type="InterPro" id="IPR005839">
    <property type="entry name" value="Methylthiotransferase"/>
</dbReference>
<dbReference type="Gene3D" id="3.80.30.20">
    <property type="entry name" value="tm_1862 like domain"/>
    <property type="match status" value="1"/>
</dbReference>